<proteinExistence type="predicted"/>
<dbReference type="Gene3D" id="1.10.238.10">
    <property type="entry name" value="EF-hand"/>
    <property type="match status" value="1"/>
</dbReference>
<feature type="non-terminal residue" evidence="3">
    <location>
        <position position="1"/>
    </location>
</feature>
<dbReference type="RefSeq" id="XP_002118419.1">
    <property type="nucleotide sequence ID" value="XM_002118383.1"/>
</dbReference>
<dbReference type="STRING" id="10228.B3SDV2"/>
<dbReference type="KEGG" id="tad:TRIADDRAFT_34165"/>
<keyword evidence="4" id="KW-1185">Reference proteome</keyword>
<dbReference type="CTD" id="6759634"/>
<dbReference type="GO" id="GO:0046872">
    <property type="term" value="F:metal ion binding"/>
    <property type="evidence" value="ECO:0007669"/>
    <property type="project" value="UniProtKB-KW"/>
</dbReference>
<evidence type="ECO:0000313" key="4">
    <source>
        <dbReference type="Proteomes" id="UP000009022"/>
    </source>
</evidence>
<dbReference type="InterPro" id="IPR011992">
    <property type="entry name" value="EF-hand-dom_pair"/>
</dbReference>
<name>B3SDV2_TRIAD</name>
<dbReference type="OMA" id="RYEMKES"/>
<dbReference type="InParanoid" id="B3SDV2"/>
<sequence length="181" mass="21761">ITDYFPYEHIYVIYCKFWELDDSHDMLITKEDLYRYNNQTLSRKIIDKIFSGAVTTMKSETLTFEEFVWFLLSKGDKKHPKSIEYWFRCMDLDGDKYLSTYELEYSYSEQYCRMESLDVEAVKFEDLLCQMIDLVKPKIENIITVQDIRACVLGHVFFNAFLNFSKFIEYEQRVPLADKVQ</sequence>
<protein>
    <submittedName>
        <fullName evidence="3">Uncharacterized protein</fullName>
    </submittedName>
</protein>
<dbReference type="eggNOG" id="KOG2562">
    <property type="taxonomic scope" value="Eukaryota"/>
</dbReference>
<dbReference type="OrthoDB" id="5586at2759"/>
<keyword evidence="1" id="KW-0479">Metal-binding</keyword>
<dbReference type="PhylomeDB" id="B3SDV2"/>
<evidence type="ECO:0000256" key="2">
    <source>
        <dbReference type="ARBA" id="ARBA00022837"/>
    </source>
</evidence>
<dbReference type="PANTHER" id="PTHR14095">
    <property type="entry name" value="PHOSPHATASE 2A REGULATORY SUBUNIT-RELATED"/>
    <property type="match status" value="1"/>
</dbReference>
<dbReference type="Proteomes" id="UP000009022">
    <property type="component" value="Unassembled WGS sequence"/>
</dbReference>
<evidence type="ECO:0000256" key="1">
    <source>
        <dbReference type="ARBA" id="ARBA00022723"/>
    </source>
</evidence>
<reference evidence="3 4" key="1">
    <citation type="journal article" date="2008" name="Nature">
        <title>The Trichoplax genome and the nature of placozoans.</title>
        <authorList>
            <person name="Srivastava M."/>
            <person name="Begovic E."/>
            <person name="Chapman J."/>
            <person name="Putnam N.H."/>
            <person name="Hellsten U."/>
            <person name="Kawashima T."/>
            <person name="Kuo A."/>
            <person name="Mitros T."/>
            <person name="Salamov A."/>
            <person name="Carpenter M.L."/>
            <person name="Signorovitch A.Y."/>
            <person name="Moreno M.A."/>
            <person name="Kamm K."/>
            <person name="Grimwood J."/>
            <person name="Schmutz J."/>
            <person name="Shapiro H."/>
            <person name="Grigoriev I.V."/>
            <person name="Buss L.W."/>
            <person name="Schierwater B."/>
            <person name="Dellaporta S.L."/>
            <person name="Rokhsar D.S."/>
        </authorList>
    </citation>
    <scope>NUCLEOTIDE SEQUENCE [LARGE SCALE GENOMIC DNA]</scope>
    <source>
        <strain evidence="3 4">Grell-BS-1999</strain>
    </source>
</reference>
<gene>
    <name evidence="3" type="ORF">TRIADDRAFT_34165</name>
</gene>
<accession>B3SDV2</accession>
<evidence type="ECO:0000313" key="3">
    <source>
        <dbReference type="EMBL" id="EDV19096.1"/>
    </source>
</evidence>
<dbReference type="InterPro" id="IPR018247">
    <property type="entry name" value="EF_Hand_1_Ca_BS"/>
</dbReference>
<dbReference type="AlphaFoldDB" id="B3SDV2"/>
<keyword evidence="2" id="KW-0106">Calcium</keyword>
<dbReference type="EMBL" id="DS985292">
    <property type="protein sequence ID" value="EDV19096.1"/>
    <property type="molecule type" value="Genomic_DNA"/>
</dbReference>
<dbReference type="GeneID" id="6759634"/>
<dbReference type="PANTHER" id="PTHR14095:SF0">
    <property type="entry name" value="MIP22305P"/>
    <property type="match status" value="1"/>
</dbReference>
<dbReference type="PROSITE" id="PS00018">
    <property type="entry name" value="EF_HAND_1"/>
    <property type="match status" value="1"/>
</dbReference>
<dbReference type="SUPFAM" id="SSF47473">
    <property type="entry name" value="EF-hand"/>
    <property type="match status" value="1"/>
</dbReference>
<dbReference type="FunFam" id="1.10.238.10:FF:000025">
    <property type="entry name" value="serine/threonine-protein phosphatase 2A regulatory subunit B'' subunit alpha"/>
    <property type="match status" value="1"/>
</dbReference>
<dbReference type="HOGENOM" id="CLU_1492744_0_0_1"/>
<organism evidence="3 4">
    <name type="scientific">Trichoplax adhaerens</name>
    <name type="common">Trichoplax reptans</name>
    <dbReference type="NCBI Taxonomy" id="10228"/>
    <lineage>
        <taxon>Eukaryota</taxon>
        <taxon>Metazoa</taxon>
        <taxon>Placozoa</taxon>
        <taxon>Uniplacotomia</taxon>
        <taxon>Trichoplacea</taxon>
        <taxon>Trichoplacidae</taxon>
        <taxon>Trichoplax</taxon>
    </lineage>
</organism>